<evidence type="ECO:0000313" key="10">
    <source>
        <dbReference type="Proteomes" id="UP000006201"/>
    </source>
</evidence>
<proteinExistence type="inferred from homology"/>
<feature type="domain" description="TonB-dependent receptor plug" evidence="8">
    <location>
        <begin position="53"/>
        <end position="156"/>
    </location>
</feature>
<dbReference type="EMBL" id="AAOH01000001">
    <property type="protein sequence ID" value="EAR30207.1"/>
    <property type="molecule type" value="Genomic_DNA"/>
</dbReference>
<evidence type="ECO:0000256" key="5">
    <source>
        <dbReference type="ARBA" id="ARBA00023136"/>
    </source>
</evidence>
<dbReference type="InterPro" id="IPR037066">
    <property type="entry name" value="Plug_dom_sf"/>
</dbReference>
<evidence type="ECO:0000256" key="7">
    <source>
        <dbReference type="PROSITE-ProRule" id="PRU01360"/>
    </source>
</evidence>
<evidence type="ECO:0000256" key="3">
    <source>
        <dbReference type="ARBA" id="ARBA00022452"/>
    </source>
</evidence>
<evidence type="ECO:0000256" key="2">
    <source>
        <dbReference type="ARBA" id="ARBA00022448"/>
    </source>
</evidence>
<keyword evidence="9" id="KW-0675">Receptor</keyword>
<dbReference type="SUPFAM" id="SSF56935">
    <property type="entry name" value="Porins"/>
    <property type="match status" value="1"/>
</dbReference>
<keyword evidence="5 7" id="KW-0472">Membrane</keyword>
<dbReference type="Gene3D" id="2.40.170.20">
    <property type="entry name" value="TonB-dependent receptor, beta-barrel domain"/>
    <property type="match status" value="1"/>
</dbReference>
<gene>
    <name evidence="9" type="ORF">PTD2_01521</name>
</gene>
<comment type="caution">
    <text evidence="9">The sequence shown here is derived from an EMBL/GenBank/DDBJ whole genome shotgun (WGS) entry which is preliminary data.</text>
</comment>
<keyword evidence="2 7" id="KW-0813">Transport</keyword>
<keyword evidence="3 7" id="KW-1134">Transmembrane beta strand</keyword>
<dbReference type="Gene3D" id="2.170.130.10">
    <property type="entry name" value="TonB-dependent receptor, plug domain"/>
    <property type="match status" value="1"/>
</dbReference>
<dbReference type="InterPro" id="IPR036942">
    <property type="entry name" value="Beta-barrel_TonB_sf"/>
</dbReference>
<organism evidence="9 10">
    <name type="scientific">Pseudoalteromonas tunicata D2</name>
    <dbReference type="NCBI Taxonomy" id="87626"/>
    <lineage>
        <taxon>Bacteria</taxon>
        <taxon>Pseudomonadati</taxon>
        <taxon>Pseudomonadota</taxon>
        <taxon>Gammaproteobacteria</taxon>
        <taxon>Alteromonadales</taxon>
        <taxon>Pseudoalteromonadaceae</taxon>
        <taxon>Pseudoalteromonas</taxon>
    </lineage>
</organism>
<keyword evidence="10" id="KW-1185">Reference proteome</keyword>
<dbReference type="AlphaFoldDB" id="A4C3S5"/>
<dbReference type="PANTHER" id="PTHR30069">
    <property type="entry name" value="TONB-DEPENDENT OUTER MEMBRANE RECEPTOR"/>
    <property type="match status" value="1"/>
</dbReference>
<reference evidence="9 10" key="1">
    <citation type="submission" date="2006-02" db="EMBL/GenBank/DDBJ databases">
        <authorList>
            <person name="Moran M.A."/>
            <person name="Kjelleberg S."/>
            <person name="Egan S."/>
            <person name="Saunders N."/>
            <person name="Thomas T."/>
            <person name="Ferriera S."/>
            <person name="Johnson J."/>
            <person name="Kravitz S."/>
            <person name="Halpern A."/>
            <person name="Remington K."/>
            <person name="Beeson K."/>
            <person name="Tran B."/>
            <person name="Rogers Y.-H."/>
            <person name="Friedman R."/>
            <person name="Venter J.C."/>
        </authorList>
    </citation>
    <scope>NUCLEOTIDE SEQUENCE [LARGE SCALE GENOMIC DNA]</scope>
    <source>
        <strain evidence="9 10">D2</strain>
    </source>
</reference>
<comment type="subcellular location">
    <subcellularLocation>
        <location evidence="1 7">Cell outer membrane</location>
        <topology evidence="1 7">Multi-pass membrane protein</topology>
    </subcellularLocation>
</comment>
<evidence type="ECO:0000256" key="4">
    <source>
        <dbReference type="ARBA" id="ARBA00022692"/>
    </source>
</evidence>
<dbReference type="InterPro" id="IPR012910">
    <property type="entry name" value="Plug_dom"/>
</dbReference>
<dbReference type="InterPro" id="IPR039426">
    <property type="entry name" value="TonB-dep_rcpt-like"/>
</dbReference>
<evidence type="ECO:0000256" key="6">
    <source>
        <dbReference type="ARBA" id="ARBA00023237"/>
    </source>
</evidence>
<dbReference type="Proteomes" id="UP000006201">
    <property type="component" value="Unassembled WGS sequence"/>
</dbReference>
<dbReference type="GO" id="GO:0015344">
    <property type="term" value="F:siderophore uptake transmembrane transporter activity"/>
    <property type="evidence" value="ECO:0007669"/>
    <property type="project" value="TreeGrafter"/>
</dbReference>
<evidence type="ECO:0000259" key="8">
    <source>
        <dbReference type="Pfam" id="PF07715"/>
    </source>
</evidence>
<dbReference type="Pfam" id="PF07715">
    <property type="entry name" value="Plug"/>
    <property type="match status" value="1"/>
</dbReference>
<accession>A4C3S5</accession>
<dbReference type="HOGENOM" id="CLU_015930_1_0_6"/>
<keyword evidence="4 7" id="KW-0812">Transmembrane</keyword>
<dbReference type="STRING" id="87626.PTD2_01521"/>
<sequence length="715" mass="78674">MREILFNEFYMLRSSLTLIAVTISGLLHAAPNENSENIERVIITGSRVIENIDEVPASITIISQADIQEQLKITPELQNMLAQLVPGMAPSTGTASNASQTLRGRAALIMIDGVPQSTPLRNGSLGIKSLDPSAIERIEVIKGATSIYGNGAAGGIINYITKKAASDKQLTGSASISSRFSAVKFEDTLGLRYNASVNGQQNNLSYVLSASYEENGLQRDAQGDVPGLMYGLSDSETENIFAKLGYQIDNDKSVQFTYNFYKSQQQSDLIDVTGSVNSGEKTYAVKAPANTDIKGVPQGPRGNHNFMMKYTDLALLDNTQLTVDLYKQTIENVFFFSAALANQSEGFDGGQSLIKSDKSGLRLTANSQFDFENVESTLIYGIDTLNDVTSQPLVDGRIWVPEMDMENIAGFLQTKWVVADDVVLKAGLRKESINLAVDDYQTLKLCREINQCSVAMDVKGDTLHYSATTYNIAAKYNAYPQFSPFISFSQGADISDTGRLLRAATVNDIADIQTEASIIDNYELGFTSEFDDLRFEVAAYRSTSELGTTNKFNAATGVYEPVRAPQKIWGYEALVQYQLNQSLAINATYSWIEGKNTAQDVYLGAQQISAPKATVNLRWQALENASLSINYLHVGNRKRFEKIEGEYVGDQGPIDNYQVVNLSGQMLFEHYKVFVGIENLFNQDYYSARSQSFTYKGYNTKSIGTTVNLGLSIDF</sequence>
<dbReference type="PANTHER" id="PTHR30069:SF42">
    <property type="entry name" value="FERRIC AEROBACTIN RECEPTOR"/>
    <property type="match status" value="1"/>
</dbReference>
<protein>
    <submittedName>
        <fullName evidence="9">Putative TonB dependent outer membrane receptor</fullName>
    </submittedName>
</protein>
<keyword evidence="6 7" id="KW-0998">Cell outer membrane</keyword>
<name>A4C3S5_9GAMM</name>
<dbReference type="CDD" id="cd01347">
    <property type="entry name" value="ligand_gated_channel"/>
    <property type="match status" value="1"/>
</dbReference>
<dbReference type="PROSITE" id="PS52016">
    <property type="entry name" value="TONB_DEPENDENT_REC_3"/>
    <property type="match status" value="1"/>
</dbReference>
<dbReference type="GO" id="GO:0009279">
    <property type="term" value="C:cell outer membrane"/>
    <property type="evidence" value="ECO:0007669"/>
    <property type="project" value="UniProtKB-SubCell"/>
</dbReference>
<dbReference type="GO" id="GO:0044718">
    <property type="term" value="P:siderophore transmembrane transport"/>
    <property type="evidence" value="ECO:0007669"/>
    <property type="project" value="TreeGrafter"/>
</dbReference>
<evidence type="ECO:0000313" key="9">
    <source>
        <dbReference type="EMBL" id="EAR30207.1"/>
    </source>
</evidence>
<dbReference type="eggNOG" id="COG4771">
    <property type="taxonomic scope" value="Bacteria"/>
</dbReference>
<evidence type="ECO:0000256" key="1">
    <source>
        <dbReference type="ARBA" id="ARBA00004571"/>
    </source>
</evidence>
<comment type="similarity">
    <text evidence="7">Belongs to the TonB-dependent receptor family.</text>
</comment>